<protein>
    <submittedName>
        <fullName evidence="2">Uncharacterized protein</fullName>
    </submittedName>
</protein>
<proteinExistence type="predicted"/>
<accession>A0A815EQC5</accession>
<evidence type="ECO:0000256" key="1">
    <source>
        <dbReference type="SAM" id="MobiDB-lite"/>
    </source>
</evidence>
<dbReference type="Proteomes" id="UP000663870">
    <property type="component" value="Unassembled WGS sequence"/>
</dbReference>
<name>A0A815EQC5_9BILA</name>
<feature type="compositionally biased region" description="Low complexity" evidence="1">
    <location>
        <begin position="98"/>
        <end position="111"/>
    </location>
</feature>
<reference evidence="2" key="1">
    <citation type="submission" date="2021-02" db="EMBL/GenBank/DDBJ databases">
        <authorList>
            <person name="Nowell W R."/>
        </authorList>
    </citation>
    <scope>NUCLEOTIDE SEQUENCE</scope>
</reference>
<evidence type="ECO:0000313" key="3">
    <source>
        <dbReference type="Proteomes" id="UP000663870"/>
    </source>
</evidence>
<keyword evidence="3" id="KW-1185">Reference proteome</keyword>
<sequence length="156" mass="17732">MLRKSKGPIIQVDRLIFDTRNKTKPNSIISAISHSLPILNLPSNLSVKKNNEYISGESYVSFPANKLKVIRLTLDDINNEKIVFNENEKKIYSINQQSSSSSSSPSSSSSSVLEDNLKKKNENIFSPVYESIDEKRDIINHNKKQTNIYDDPFEIL</sequence>
<dbReference type="EMBL" id="CAJNOL010001219">
    <property type="protein sequence ID" value="CAF1315163.1"/>
    <property type="molecule type" value="Genomic_DNA"/>
</dbReference>
<dbReference type="AlphaFoldDB" id="A0A815EQC5"/>
<gene>
    <name evidence="2" type="ORF">JXQ802_LOCUS30238</name>
</gene>
<feature type="region of interest" description="Disordered" evidence="1">
    <location>
        <begin position="94"/>
        <end position="115"/>
    </location>
</feature>
<evidence type="ECO:0000313" key="2">
    <source>
        <dbReference type="EMBL" id="CAF1315163.1"/>
    </source>
</evidence>
<organism evidence="2 3">
    <name type="scientific">Rotaria sordida</name>
    <dbReference type="NCBI Taxonomy" id="392033"/>
    <lineage>
        <taxon>Eukaryota</taxon>
        <taxon>Metazoa</taxon>
        <taxon>Spiralia</taxon>
        <taxon>Gnathifera</taxon>
        <taxon>Rotifera</taxon>
        <taxon>Eurotatoria</taxon>
        <taxon>Bdelloidea</taxon>
        <taxon>Philodinida</taxon>
        <taxon>Philodinidae</taxon>
        <taxon>Rotaria</taxon>
    </lineage>
</organism>
<comment type="caution">
    <text evidence="2">The sequence shown here is derived from an EMBL/GenBank/DDBJ whole genome shotgun (WGS) entry which is preliminary data.</text>
</comment>